<reference evidence="9 10" key="1">
    <citation type="journal article" date="2019" name="Int. J. Syst. Evol. Microbiol.">
        <title>The Global Catalogue of Microorganisms (GCM) 10K type strain sequencing project: providing services to taxonomists for standard genome sequencing and annotation.</title>
        <authorList>
            <consortium name="The Broad Institute Genomics Platform"/>
            <consortium name="The Broad Institute Genome Sequencing Center for Infectious Disease"/>
            <person name="Wu L."/>
            <person name="Ma J."/>
        </authorList>
    </citation>
    <scope>NUCLEOTIDE SEQUENCE [LARGE SCALE GENOMIC DNA]</scope>
    <source>
        <strain evidence="9 10">JCM 14322</strain>
    </source>
</reference>
<comment type="similarity">
    <text evidence="2 7">Belongs to the DedA family.</text>
</comment>
<keyword evidence="5 7" id="KW-1133">Transmembrane helix</keyword>
<comment type="caution">
    <text evidence="9">The sequence shown here is derived from an EMBL/GenBank/DDBJ whole genome shotgun (WGS) entry which is preliminary data.</text>
</comment>
<evidence type="ECO:0000256" key="3">
    <source>
        <dbReference type="ARBA" id="ARBA00022475"/>
    </source>
</evidence>
<accession>A0ABN2M1F3</accession>
<feature type="transmembrane region" description="Helical" evidence="7">
    <location>
        <begin position="12"/>
        <end position="40"/>
    </location>
</feature>
<evidence type="ECO:0000256" key="2">
    <source>
        <dbReference type="ARBA" id="ARBA00010792"/>
    </source>
</evidence>
<comment type="subcellular location">
    <subcellularLocation>
        <location evidence="1 7">Cell membrane</location>
        <topology evidence="1 7">Multi-pass membrane protein</topology>
    </subcellularLocation>
</comment>
<feature type="transmembrane region" description="Helical" evidence="7">
    <location>
        <begin position="180"/>
        <end position="201"/>
    </location>
</feature>
<evidence type="ECO:0000256" key="5">
    <source>
        <dbReference type="ARBA" id="ARBA00022989"/>
    </source>
</evidence>
<evidence type="ECO:0000256" key="6">
    <source>
        <dbReference type="ARBA" id="ARBA00023136"/>
    </source>
</evidence>
<protein>
    <recommendedName>
        <fullName evidence="8">VTT domain-containing protein</fullName>
    </recommendedName>
</protein>
<evidence type="ECO:0000259" key="8">
    <source>
        <dbReference type="Pfam" id="PF09335"/>
    </source>
</evidence>
<evidence type="ECO:0000256" key="7">
    <source>
        <dbReference type="RuleBase" id="RU367016"/>
    </source>
</evidence>
<evidence type="ECO:0000256" key="4">
    <source>
        <dbReference type="ARBA" id="ARBA00022692"/>
    </source>
</evidence>
<organism evidence="9 10">
    <name type="scientific">Agromyces neolithicus</name>
    <dbReference type="NCBI Taxonomy" id="269420"/>
    <lineage>
        <taxon>Bacteria</taxon>
        <taxon>Bacillati</taxon>
        <taxon>Actinomycetota</taxon>
        <taxon>Actinomycetes</taxon>
        <taxon>Micrococcales</taxon>
        <taxon>Microbacteriaceae</taxon>
        <taxon>Agromyces</taxon>
    </lineage>
</organism>
<dbReference type="PANTHER" id="PTHR30353:SF0">
    <property type="entry name" value="TRANSMEMBRANE PROTEIN"/>
    <property type="match status" value="1"/>
</dbReference>
<feature type="transmembrane region" description="Helical" evidence="7">
    <location>
        <begin position="149"/>
        <end position="174"/>
    </location>
</feature>
<keyword evidence="4 7" id="KW-0812">Transmembrane</keyword>
<dbReference type="InterPro" id="IPR032816">
    <property type="entry name" value="VTT_dom"/>
</dbReference>
<evidence type="ECO:0000313" key="10">
    <source>
        <dbReference type="Proteomes" id="UP001500002"/>
    </source>
</evidence>
<dbReference type="EMBL" id="BAAANJ010000004">
    <property type="protein sequence ID" value="GAA1806375.1"/>
    <property type="molecule type" value="Genomic_DNA"/>
</dbReference>
<keyword evidence="6 7" id="KW-0472">Membrane</keyword>
<evidence type="ECO:0000313" key="9">
    <source>
        <dbReference type="EMBL" id="GAA1806375.1"/>
    </source>
</evidence>
<evidence type="ECO:0000256" key="1">
    <source>
        <dbReference type="ARBA" id="ARBA00004651"/>
    </source>
</evidence>
<dbReference type="Pfam" id="PF09335">
    <property type="entry name" value="VTT_dom"/>
    <property type="match status" value="1"/>
</dbReference>
<name>A0ABN2M1F3_9MICO</name>
<feature type="transmembrane region" description="Helical" evidence="7">
    <location>
        <begin position="60"/>
        <end position="86"/>
    </location>
</feature>
<sequence length="237" mass="25312">MRLAHSVERMEFLTDIILSLVQSPWVYVAVFAVCVIDGFFPPVPSETIVIAAAAAGAATAEWGMLVGAVVAAAAGAIVGDNIAFAIGRRVGLDRWRWMRRESAQRTIRWAREGLRRRATVLILTGRYIPIGRVAINVTAGATGLAPRRFFGLSALAGLSWAVYSVGIGLFAGRWLSGNPLLAALLGIAIAATVGVVIDRATSSLAARRDRRRVDEARAEDGATTVVEHHMAAARRQA</sequence>
<dbReference type="Proteomes" id="UP001500002">
    <property type="component" value="Unassembled WGS sequence"/>
</dbReference>
<keyword evidence="3 7" id="KW-1003">Cell membrane</keyword>
<dbReference type="PANTHER" id="PTHR30353">
    <property type="entry name" value="INNER MEMBRANE PROTEIN DEDA-RELATED"/>
    <property type="match status" value="1"/>
</dbReference>
<proteinExistence type="inferred from homology"/>
<gene>
    <name evidence="9" type="ORF">GCM10009749_13300</name>
</gene>
<dbReference type="InterPro" id="IPR032818">
    <property type="entry name" value="DedA-like"/>
</dbReference>
<feature type="domain" description="VTT" evidence="8">
    <location>
        <begin position="43"/>
        <end position="168"/>
    </location>
</feature>
<keyword evidence="10" id="KW-1185">Reference proteome</keyword>